<name>A0A1B1U3L0_9HELI</name>
<organism evidence="6 7">
    <name type="scientific">Helicobacter enhydrae</name>
    <dbReference type="NCBI Taxonomy" id="222136"/>
    <lineage>
        <taxon>Bacteria</taxon>
        <taxon>Pseudomonadati</taxon>
        <taxon>Campylobacterota</taxon>
        <taxon>Epsilonproteobacteria</taxon>
        <taxon>Campylobacterales</taxon>
        <taxon>Helicobacteraceae</taxon>
        <taxon>Helicobacter</taxon>
    </lineage>
</organism>
<keyword evidence="3" id="KW-0408">Iron</keyword>
<dbReference type="OrthoDB" id="9802365at2"/>
<dbReference type="CDD" id="cd00056">
    <property type="entry name" value="ENDO3c"/>
    <property type="match status" value="1"/>
</dbReference>
<dbReference type="AlphaFoldDB" id="A0A1B1U3L0"/>
<keyword evidence="1" id="KW-0004">4Fe-4S</keyword>
<evidence type="ECO:0000256" key="3">
    <source>
        <dbReference type="ARBA" id="ARBA00023004"/>
    </source>
</evidence>
<dbReference type="Gene3D" id="1.10.340.30">
    <property type="entry name" value="Hypothetical protein, domain 2"/>
    <property type="match status" value="1"/>
</dbReference>
<dbReference type="SMART" id="SM00478">
    <property type="entry name" value="ENDO3c"/>
    <property type="match status" value="1"/>
</dbReference>
<dbReference type="KEGG" id="het:BBW65_00150"/>
<evidence type="ECO:0000259" key="5">
    <source>
        <dbReference type="SMART" id="SM00478"/>
    </source>
</evidence>
<dbReference type="InterPro" id="IPR011257">
    <property type="entry name" value="DNA_glycosylase"/>
</dbReference>
<keyword evidence="7" id="KW-1185">Reference proteome</keyword>
<dbReference type="InterPro" id="IPR023170">
    <property type="entry name" value="HhH_base_excis_C"/>
</dbReference>
<dbReference type="GO" id="GO:0003824">
    <property type="term" value="F:catalytic activity"/>
    <property type="evidence" value="ECO:0007669"/>
    <property type="project" value="InterPro"/>
</dbReference>
<dbReference type="PANTHER" id="PTHR10359:SF19">
    <property type="entry name" value="DNA REPAIR GLYCOSYLASE MJ1434-RELATED"/>
    <property type="match status" value="1"/>
</dbReference>
<gene>
    <name evidence="6" type="ORF">BBW65_00150</name>
</gene>
<dbReference type="EMBL" id="CP016503">
    <property type="protein sequence ID" value="ANV97328.1"/>
    <property type="molecule type" value="Genomic_DNA"/>
</dbReference>
<feature type="domain" description="HhH-GPD" evidence="5">
    <location>
        <begin position="41"/>
        <end position="200"/>
    </location>
</feature>
<proteinExistence type="predicted"/>
<keyword evidence="4" id="KW-0411">Iron-sulfur</keyword>
<evidence type="ECO:0000313" key="6">
    <source>
        <dbReference type="EMBL" id="ANV97328.1"/>
    </source>
</evidence>
<evidence type="ECO:0000313" key="7">
    <source>
        <dbReference type="Proteomes" id="UP000092884"/>
    </source>
</evidence>
<dbReference type="GO" id="GO:0046872">
    <property type="term" value="F:metal ion binding"/>
    <property type="evidence" value="ECO:0007669"/>
    <property type="project" value="UniProtKB-KW"/>
</dbReference>
<dbReference type="GO" id="GO:0006284">
    <property type="term" value="P:base-excision repair"/>
    <property type="evidence" value="ECO:0007669"/>
    <property type="project" value="InterPro"/>
</dbReference>
<dbReference type="PANTHER" id="PTHR10359">
    <property type="entry name" value="A/G-SPECIFIC ADENINE GLYCOSYLASE/ENDONUCLEASE III"/>
    <property type="match status" value="1"/>
</dbReference>
<dbReference type="SUPFAM" id="SSF48150">
    <property type="entry name" value="DNA-glycosylase"/>
    <property type="match status" value="1"/>
</dbReference>
<keyword evidence="2" id="KW-0479">Metal-binding</keyword>
<evidence type="ECO:0000256" key="1">
    <source>
        <dbReference type="ARBA" id="ARBA00022485"/>
    </source>
</evidence>
<accession>A0A1B1U3L0</accession>
<dbReference type="Gene3D" id="1.10.1670.10">
    <property type="entry name" value="Helix-hairpin-Helix base-excision DNA repair enzymes (C-terminal)"/>
    <property type="match status" value="1"/>
</dbReference>
<dbReference type="STRING" id="222136.BBW65_00150"/>
<evidence type="ECO:0000256" key="4">
    <source>
        <dbReference type="ARBA" id="ARBA00023014"/>
    </source>
</evidence>
<evidence type="ECO:0000256" key="2">
    <source>
        <dbReference type="ARBA" id="ARBA00022723"/>
    </source>
</evidence>
<dbReference type="NCBIfam" id="NF010494">
    <property type="entry name" value="PRK13913.1"/>
    <property type="match status" value="1"/>
</dbReference>
<dbReference type="Pfam" id="PF00730">
    <property type="entry name" value="HhH-GPD"/>
    <property type="match status" value="1"/>
</dbReference>
<protein>
    <recommendedName>
        <fullName evidence="5">HhH-GPD domain-containing protein</fullName>
    </recommendedName>
</protein>
<dbReference type="Proteomes" id="UP000092884">
    <property type="component" value="Chromosome"/>
</dbReference>
<reference evidence="7" key="1">
    <citation type="submission" date="2016-07" db="EMBL/GenBank/DDBJ databases">
        <authorList>
            <person name="Florea S."/>
            <person name="Webb J.S."/>
            <person name="Jaromczyk J."/>
            <person name="Schardl C.L."/>
        </authorList>
    </citation>
    <scope>NUCLEOTIDE SEQUENCE [LARGE SCALE GENOMIC DNA]</scope>
    <source>
        <strain evidence="7">MIT 01-6242</strain>
    </source>
</reference>
<dbReference type="InterPro" id="IPR003265">
    <property type="entry name" value="HhH-GPD_domain"/>
</dbReference>
<sequence>MKILNSFELFTFLKSQNLLHSSPSWWWHKVGTFEVIVGAILTQNTRWENVEKSLQKLQEAQILIGENQQDLINFANIDSALLESLIASSGFARQKSKRLITLCQEILRNFGSFESFVESVDAEWLIAQKGIGRETRDSILNYACQREVMVVDQYSYRLLLKCGYEIEEYEALQSWYAEGVLENLDKIIRLYDFPISLAQIYARFHGKIVEFAKKNNGFKKDFELEF</sequence>
<dbReference type="GO" id="GO:0051539">
    <property type="term" value="F:4 iron, 4 sulfur cluster binding"/>
    <property type="evidence" value="ECO:0007669"/>
    <property type="project" value="UniProtKB-KW"/>
</dbReference>